<keyword evidence="2" id="KW-0732">Signal</keyword>
<feature type="signal peptide" evidence="2">
    <location>
        <begin position="1"/>
        <end position="20"/>
    </location>
</feature>
<protein>
    <submittedName>
        <fullName evidence="3">Uncharacterized protein</fullName>
    </submittedName>
</protein>
<evidence type="ECO:0000256" key="2">
    <source>
        <dbReference type="SAM" id="SignalP"/>
    </source>
</evidence>
<evidence type="ECO:0000313" key="4">
    <source>
        <dbReference type="Proteomes" id="UP000187455"/>
    </source>
</evidence>
<keyword evidence="4" id="KW-1185">Reference proteome</keyword>
<feature type="chain" id="PRO_5012458145" evidence="2">
    <location>
        <begin position="21"/>
        <end position="147"/>
    </location>
</feature>
<evidence type="ECO:0000313" key="3">
    <source>
        <dbReference type="EMBL" id="OLY77842.1"/>
    </source>
</evidence>
<dbReference type="OrthoDB" id="5589309at2759"/>
<feature type="region of interest" description="Disordered" evidence="1">
    <location>
        <begin position="25"/>
        <end position="51"/>
    </location>
</feature>
<dbReference type="STRING" id="133383.A0A1R0GLT8"/>
<dbReference type="AlphaFoldDB" id="A0A1R0GLT8"/>
<dbReference type="Proteomes" id="UP000187455">
    <property type="component" value="Unassembled WGS sequence"/>
</dbReference>
<comment type="caution">
    <text evidence="3">The sequence shown here is derived from an EMBL/GenBank/DDBJ whole genome shotgun (WGS) entry which is preliminary data.</text>
</comment>
<name>A0A1R0GLT8_9FUNG</name>
<accession>A0A1R0GLT8</accession>
<sequence>MKFATSGLLLISLFAASTFAQQEGDASVDSTSQNDLAEPNAQDGEYDNDDVVQKRDVRGRGRLGGRGYFNNGRYWYWDSQPDVVFINRLRYRPTYYYGQRFQYLYLYVPNFKYSWDRDIVFRRRWNRDAAFRRTWFGRVNYSKWRRN</sequence>
<dbReference type="EMBL" id="LSSL01007633">
    <property type="protein sequence ID" value="OLY77842.1"/>
    <property type="molecule type" value="Genomic_DNA"/>
</dbReference>
<proteinExistence type="predicted"/>
<organism evidence="3 4">
    <name type="scientific">Smittium mucronatum</name>
    <dbReference type="NCBI Taxonomy" id="133383"/>
    <lineage>
        <taxon>Eukaryota</taxon>
        <taxon>Fungi</taxon>
        <taxon>Fungi incertae sedis</taxon>
        <taxon>Zoopagomycota</taxon>
        <taxon>Kickxellomycotina</taxon>
        <taxon>Harpellomycetes</taxon>
        <taxon>Harpellales</taxon>
        <taxon>Legeriomycetaceae</taxon>
        <taxon>Smittium</taxon>
    </lineage>
</organism>
<reference evidence="3 4" key="1">
    <citation type="journal article" date="2016" name="Mol. Biol. Evol.">
        <title>Genome-Wide Survey of Gut Fungi (Harpellales) Reveals the First Horizontally Transferred Ubiquitin Gene from a Mosquito Host.</title>
        <authorList>
            <person name="Wang Y."/>
            <person name="White M.M."/>
            <person name="Kvist S."/>
            <person name="Moncalvo J.M."/>
        </authorList>
    </citation>
    <scope>NUCLEOTIDE SEQUENCE [LARGE SCALE GENOMIC DNA]</scope>
    <source>
        <strain evidence="3 4">ALG-7-W6</strain>
    </source>
</reference>
<gene>
    <name evidence="3" type="ORF">AYI68_g8119</name>
</gene>
<evidence type="ECO:0000256" key="1">
    <source>
        <dbReference type="SAM" id="MobiDB-lite"/>
    </source>
</evidence>